<gene>
    <name evidence="3" type="ORF">SAMN05660710_00755</name>
</gene>
<dbReference type="GO" id="GO:0016616">
    <property type="term" value="F:oxidoreductase activity, acting on the CH-OH group of donors, NAD or NADP as acceptor"/>
    <property type="evidence" value="ECO:0007669"/>
    <property type="project" value="InterPro"/>
</dbReference>
<evidence type="ECO:0000313" key="4">
    <source>
        <dbReference type="Proteomes" id="UP000199502"/>
    </source>
</evidence>
<dbReference type="STRING" id="336292.SAMN05660710_00755"/>
<keyword evidence="4" id="KW-1185">Reference proteome</keyword>
<dbReference type="PANTHER" id="PTHR43491:SF2">
    <property type="entry name" value="UDP-N-ACETYL-D-MANNOSAMINE DEHYDROGENASE"/>
    <property type="match status" value="1"/>
</dbReference>
<dbReference type="Pfam" id="PF03721">
    <property type="entry name" value="UDPG_MGDP_dh_N"/>
    <property type="match status" value="1"/>
</dbReference>
<dbReference type="SUPFAM" id="SSF51735">
    <property type="entry name" value="NAD(P)-binding Rossmann-fold domains"/>
    <property type="match status" value="1"/>
</dbReference>
<proteinExistence type="inferred from homology"/>
<dbReference type="PANTHER" id="PTHR43491">
    <property type="entry name" value="UDP-N-ACETYL-D-MANNOSAMINE DEHYDROGENASE"/>
    <property type="match status" value="1"/>
</dbReference>
<dbReference type="EMBL" id="FMVT01000002">
    <property type="protein sequence ID" value="SCY12445.1"/>
    <property type="molecule type" value="Genomic_DNA"/>
</dbReference>
<reference evidence="3 4" key="1">
    <citation type="submission" date="2016-10" db="EMBL/GenBank/DDBJ databases">
        <authorList>
            <person name="de Groot N.N."/>
        </authorList>
    </citation>
    <scope>NUCLEOTIDE SEQUENCE [LARGE SCALE GENOMIC DNA]</scope>
    <source>
        <strain evidence="3 4">CGMCC 1.8925</strain>
    </source>
</reference>
<evidence type="ECO:0000256" key="1">
    <source>
        <dbReference type="ARBA" id="ARBA00006601"/>
    </source>
</evidence>
<sequence>MMAQGYKAAGIAMPLLPAQSVISILGIDATTAAQASALLDAGYNVICADADPEKVEALSRQIERTAPGGLRGLARGCASSALRVTDDPLMAIIDSDVTVICQGASQNFLGEMDTYVLSAMGRTIGAALAHKAGFHVIIQQAATEPGTTRGVLLPAIEAASGLRAGVDFGLCHMSDRLEAEGDAAAEDLLPVMLGVTDAQTARRLDVIFTAIGMQATVSTLEVSEMTSSLPSRSRAFPWAGKPAAQSDLRSGRHMLFPLKAAFATPA</sequence>
<evidence type="ECO:0000259" key="2">
    <source>
        <dbReference type="Pfam" id="PF03721"/>
    </source>
</evidence>
<dbReference type="Gene3D" id="3.40.50.720">
    <property type="entry name" value="NAD(P)-binding Rossmann-like Domain"/>
    <property type="match status" value="1"/>
</dbReference>
<protein>
    <submittedName>
        <fullName evidence="3">UDP-glucose/GDP-mannose dehydrogenase family, NAD binding domain</fullName>
    </submittedName>
</protein>
<dbReference type="Proteomes" id="UP000199502">
    <property type="component" value="Unassembled WGS sequence"/>
</dbReference>
<dbReference type="GO" id="GO:0051287">
    <property type="term" value="F:NAD binding"/>
    <property type="evidence" value="ECO:0007669"/>
    <property type="project" value="InterPro"/>
</dbReference>
<accession>A0A1G5DCK6</accession>
<dbReference type="InterPro" id="IPR036291">
    <property type="entry name" value="NAD(P)-bd_dom_sf"/>
</dbReference>
<dbReference type="GO" id="GO:0000271">
    <property type="term" value="P:polysaccharide biosynthetic process"/>
    <property type="evidence" value="ECO:0007669"/>
    <property type="project" value="InterPro"/>
</dbReference>
<dbReference type="GO" id="GO:0016628">
    <property type="term" value="F:oxidoreductase activity, acting on the CH-CH group of donors, NAD or NADP as acceptor"/>
    <property type="evidence" value="ECO:0007669"/>
    <property type="project" value="InterPro"/>
</dbReference>
<dbReference type="RefSeq" id="WP_175453225.1">
    <property type="nucleotide sequence ID" value="NZ_FMVT01000002.1"/>
</dbReference>
<name>A0A1G5DCK6_9RHOB</name>
<evidence type="ECO:0000313" key="3">
    <source>
        <dbReference type="EMBL" id="SCY12445.1"/>
    </source>
</evidence>
<dbReference type="InterPro" id="IPR028359">
    <property type="entry name" value="UDP_ManNAc/GlcNAc_DH"/>
</dbReference>
<organism evidence="3 4">
    <name type="scientific">Paracoccus tibetensis</name>
    <dbReference type="NCBI Taxonomy" id="336292"/>
    <lineage>
        <taxon>Bacteria</taxon>
        <taxon>Pseudomonadati</taxon>
        <taxon>Pseudomonadota</taxon>
        <taxon>Alphaproteobacteria</taxon>
        <taxon>Rhodobacterales</taxon>
        <taxon>Paracoccaceae</taxon>
        <taxon>Paracoccus</taxon>
    </lineage>
</organism>
<feature type="domain" description="UDP-glucose/GDP-mannose dehydrogenase N-terminal" evidence="2">
    <location>
        <begin position="23"/>
        <end position="203"/>
    </location>
</feature>
<dbReference type="AlphaFoldDB" id="A0A1G5DCK6"/>
<comment type="similarity">
    <text evidence="1">Belongs to the UDP-glucose/GDP-mannose dehydrogenase family.</text>
</comment>
<dbReference type="InterPro" id="IPR001732">
    <property type="entry name" value="UDP-Glc/GDP-Man_DH_N"/>
</dbReference>